<evidence type="ECO:0000313" key="2">
    <source>
        <dbReference type="Proteomes" id="UP001253848"/>
    </source>
</evidence>
<evidence type="ECO:0008006" key="3">
    <source>
        <dbReference type="Google" id="ProtNLM"/>
    </source>
</evidence>
<organism evidence="1 2">
    <name type="scientific">Autumnicola psychrophila</name>
    <dbReference type="NCBI Taxonomy" id="3075592"/>
    <lineage>
        <taxon>Bacteria</taxon>
        <taxon>Pseudomonadati</taxon>
        <taxon>Bacteroidota</taxon>
        <taxon>Flavobacteriia</taxon>
        <taxon>Flavobacteriales</taxon>
        <taxon>Flavobacteriaceae</taxon>
        <taxon>Autumnicola</taxon>
    </lineage>
</organism>
<evidence type="ECO:0000313" key="1">
    <source>
        <dbReference type="EMBL" id="MDT0685912.1"/>
    </source>
</evidence>
<proteinExistence type="predicted"/>
<accession>A0ABU3DQD3</accession>
<dbReference type="RefSeq" id="WP_311499321.1">
    <property type="nucleotide sequence ID" value="NZ_JAVRHN010000004.1"/>
</dbReference>
<reference evidence="1 2" key="1">
    <citation type="submission" date="2023-09" db="EMBL/GenBank/DDBJ databases">
        <authorList>
            <person name="Rey-Velasco X."/>
        </authorList>
    </citation>
    <scope>NUCLEOTIDE SEQUENCE [LARGE SCALE GENOMIC DNA]</scope>
    <source>
        <strain evidence="1 2">F225</strain>
    </source>
</reference>
<dbReference type="Proteomes" id="UP001253848">
    <property type="component" value="Unassembled WGS sequence"/>
</dbReference>
<sequence length="173" mass="19866">MEKDINIFISHPTPYNRFQKGFLALIDLELRKHGLNPTNLGKNNWSFISPLQPIKEIMDTCVAAIVIGLERHHSFIGYDKEFSKSSKELIHKYSSSPWIQIEAGMAYQAGLPILILKEDKVYGEGILDPQISNSFVFEFNLKKLQRKISPELEEIICSWVNHFKPSINGNIHK</sequence>
<comment type="caution">
    <text evidence="1">The sequence shown here is derived from an EMBL/GenBank/DDBJ whole genome shotgun (WGS) entry which is preliminary data.</text>
</comment>
<keyword evidence="2" id="KW-1185">Reference proteome</keyword>
<name>A0ABU3DQD3_9FLAO</name>
<protein>
    <recommendedName>
        <fullName evidence="3">Nucleoside 2-deoxyribosyltransferase</fullName>
    </recommendedName>
</protein>
<dbReference type="EMBL" id="JAVRHN010000004">
    <property type="protein sequence ID" value="MDT0685912.1"/>
    <property type="molecule type" value="Genomic_DNA"/>
</dbReference>
<gene>
    <name evidence="1" type="ORF">RM541_06025</name>
</gene>